<dbReference type="Gene3D" id="1.10.3720.10">
    <property type="entry name" value="MetI-like"/>
    <property type="match status" value="1"/>
</dbReference>
<sequence length="288" mass="32139">MSALSSAVSQNRVPSLGWLKSGGKYTLLTLFALLWLLPVIAAVVTSFRTMDDITTHGFWSIPQTVTTQNFVKAWVNARVNKYLLNSFIITIPSLFGMLFLSSMGAYALARFKFKANLPLYFMFVAGTMLPFQILMLPVFRLTNALGLYDSYGALILIHTAFQLGFCTFVLRNFMRTVPGDILDAARVDGCSEFRIYWQIVLPLTLPALAALATLEFTWVFNDYLWAIILLRADTLRPVTAGLATLRGQYNTDWPVITAGALLATIPTLVVFVFLQRYFIQGLTLGSSK</sequence>
<reference evidence="9 10" key="1">
    <citation type="submission" date="2010-12" db="EMBL/GenBank/DDBJ databases">
        <title>Whole genome sequence of Anaerolinea thermophila UNI-1.</title>
        <authorList>
            <person name="Narita-Yamada S."/>
            <person name="Kishi E."/>
            <person name="Watanabe Y."/>
            <person name="Takasaki K."/>
            <person name="Ankai A."/>
            <person name="Oguchi A."/>
            <person name="Fukui S."/>
            <person name="Takahashi M."/>
            <person name="Yashiro I."/>
            <person name="Hosoyama A."/>
            <person name="Sekiguchi Y."/>
            <person name="Hanada S."/>
            <person name="Fujita N."/>
        </authorList>
    </citation>
    <scope>NUCLEOTIDE SEQUENCE [LARGE SCALE GENOMIC DNA]</scope>
    <source>
        <strain evidence="10">DSM 14523 / JCM 11388 / NBRC 100420 / UNI-1</strain>
    </source>
</reference>
<keyword evidence="5 7" id="KW-1133">Transmembrane helix</keyword>
<dbReference type="GO" id="GO:0055085">
    <property type="term" value="P:transmembrane transport"/>
    <property type="evidence" value="ECO:0007669"/>
    <property type="project" value="InterPro"/>
</dbReference>
<keyword evidence="10" id="KW-1185">Reference proteome</keyword>
<dbReference type="FunCoup" id="E8N0U7">
    <property type="interactions" value="81"/>
</dbReference>
<keyword evidence="4 7" id="KW-0812">Transmembrane</keyword>
<gene>
    <name evidence="9" type="ordered locus">ANT_04580</name>
</gene>
<dbReference type="EMBL" id="AP012029">
    <property type="protein sequence ID" value="BAJ62492.1"/>
    <property type="molecule type" value="Genomic_DNA"/>
</dbReference>
<keyword evidence="3" id="KW-1003">Cell membrane</keyword>
<evidence type="ECO:0000256" key="6">
    <source>
        <dbReference type="ARBA" id="ARBA00023136"/>
    </source>
</evidence>
<dbReference type="CDD" id="cd06261">
    <property type="entry name" value="TM_PBP2"/>
    <property type="match status" value="1"/>
</dbReference>
<dbReference type="RefSeq" id="WP_013558888.1">
    <property type="nucleotide sequence ID" value="NC_014960.1"/>
</dbReference>
<dbReference type="PANTHER" id="PTHR43744:SF8">
    <property type="entry name" value="SN-GLYCEROL-3-PHOSPHATE TRANSPORT SYSTEM PERMEASE PROTEIN UGPE"/>
    <property type="match status" value="1"/>
</dbReference>
<protein>
    <submittedName>
        <fullName evidence="9">ABC transporter permease protein</fullName>
    </submittedName>
</protein>
<feature type="transmembrane region" description="Helical" evidence="7">
    <location>
        <begin position="151"/>
        <end position="174"/>
    </location>
</feature>
<organism evidence="9 10">
    <name type="scientific">Anaerolinea thermophila (strain DSM 14523 / JCM 11388 / NBRC 100420 / UNI-1)</name>
    <dbReference type="NCBI Taxonomy" id="926569"/>
    <lineage>
        <taxon>Bacteria</taxon>
        <taxon>Bacillati</taxon>
        <taxon>Chloroflexota</taxon>
        <taxon>Anaerolineae</taxon>
        <taxon>Anaerolineales</taxon>
        <taxon>Anaerolineaceae</taxon>
        <taxon>Anaerolinea</taxon>
    </lineage>
</organism>
<dbReference type="Proteomes" id="UP000008922">
    <property type="component" value="Chromosome"/>
</dbReference>
<dbReference type="KEGG" id="atm:ANT_04580"/>
<evidence type="ECO:0000259" key="8">
    <source>
        <dbReference type="PROSITE" id="PS50928"/>
    </source>
</evidence>
<dbReference type="SUPFAM" id="SSF161098">
    <property type="entry name" value="MetI-like"/>
    <property type="match status" value="1"/>
</dbReference>
<dbReference type="AlphaFoldDB" id="E8N0U7"/>
<comment type="similarity">
    <text evidence="7">Belongs to the binding-protein-dependent transport system permease family.</text>
</comment>
<feature type="transmembrane region" description="Helical" evidence="7">
    <location>
        <begin position="82"/>
        <end position="107"/>
    </location>
</feature>
<feature type="transmembrane region" description="Helical" evidence="7">
    <location>
        <begin position="195"/>
        <end position="220"/>
    </location>
</feature>
<dbReference type="InParanoid" id="E8N0U7"/>
<dbReference type="HOGENOM" id="CLU_016047_1_2_0"/>
<evidence type="ECO:0000313" key="9">
    <source>
        <dbReference type="EMBL" id="BAJ62492.1"/>
    </source>
</evidence>
<proteinExistence type="inferred from homology"/>
<feature type="transmembrane region" description="Helical" evidence="7">
    <location>
        <begin position="253"/>
        <end position="274"/>
    </location>
</feature>
<evidence type="ECO:0000256" key="7">
    <source>
        <dbReference type="RuleBase" id="RU363032"/>
    </source>
</evidence>
<evidence type="ECO:0000256" key="1">
    <source>
        <dbReference type="ARBA" id="ARBA00004651"/>
    </source>
</evidence>
<dbReference type="InterPro" id="IPR035906">
    <property type="entry name" value="MetI-like_sf"/>
</dbReference>
<keyword evidence="6 7" id="KW-0472">Membrane</keyword>
<accession>E8N0U7</accession>
<dbReference type="eggNOG" id="COG0395">
    <property type="taxonomic scope" value="Bacteria"/>
</dbReference>
<dbReference type="OrthoDB" id="42677at2"/>
<dbReference type="GO" id="GO:0005886">
    <property type="term" value="C:plasma membrane"/>
    <property type="evidence" value="ECO:0007669"/>
    <property type="project" value="UniProtKB-SubCell"/>
</dbReference>
<dbReference type="Pfam" id="PF00528">
    <property type="entry name" value="BPD_transp_1"/>
    <property type="match status" value="1"/>
</dbReference>
<evidence type="ECO:0000256" key="3">
    <source>
        <dbReference type="ARBA" id="ARBA00022475"/>
    </source>
</evidence>
<name>E8N0U7_ANATU</name>
<dbReference type="InterPro" id="IPR000515">
    <property type="entry name" value="MetI-like"/>
</dbReference>
<keyword evidence="2 7" id="KW-0813">Transport</keyword>
<feature type="transmembrane region" description="Helical" evidence="7">
    <location>
        <begin position="119"/>
        <end position="139"/>
    </location>
</feature>
<comment type="subcellular location">
    <subcellularLocation>
        <location evidence="1 7">Cell membrane</location>
        <topology evidence="1 7">Multi-pass membrane protein</topology>
    </subcellularLocation>
</comment>
<dbReference type="PANTHER" id="PTHR43744">
    <property type="entry name" value="ABC TRANSPORTER PERMEASE PROTEIN MG189-RELATED-RELATED"/>
    <property type="match status" value="1"/>
</dbReference>
<feature type="domain" description="ABC transmembrane type-1" evidence="8">
    <location>
        <begin position="83"/>
        <end position="274"/>
    </location>
</feature>
<evidence type="ECO:0000313" key="10">
    <source>
        <dbReference type="Proteomes" id="UP000008922"/>
    </source>
</evidence>
<evidence type="ECO:0000256" key="5">
    <source>
        <dbReference type="ARBA" id="ARBA00022989"/>
    </source>
</evidence>
<evidence type="ECO:0000256" key="4">
    <source>
        <dbReference type="ARBA" id="ARBA00022692"/>
    </source>
</evidence>
<dbReference type="PROSITE" id="PS50928">
    <property type="entry name" value="ABC_TM1"/>
    <property type="match status" value="1"/>
</dbReference>
<evidence type="ECO:0000256" key="2">
    <source>
        <dbReference type="ARBA" id="ARBA00022448"/>
    </source>
</evidence>
<dbReference type="STRING" id="926569.ANT_04580"/>